<name>A0A1X7TX33_AMPQE</name>
<organism evidence="1">
    <name type="scientific">Amphimedon queenslandica</name>
    <name type="common">Sponge</name>
    <dbReference type="NCBI Taxonomy" id="400682"/>
    <lineage>
        <taxon>Eukaryota</taxon>
        <taxon>Metazoa</taxon>
        <taxon>Porifera</taxon>
        <taxon>Demospongiae</taxon>
        <taxon>Heteroscleromorpha</taxon>
        <taxon>Haplosclerida</taxon>
        <taxon>Niphatidae</taxon>
        <taxon>Amphimedon</taxon>
    </lineage>
</organism>
<dbReference type="InParanoid" id="A0A1X7TX33"/>
<evidence type="ECO:0000313" key="1">
    <source>
        <dbReference type="EnsemblMetazoa" id="Aqu2.1.19809_001"/>
    </source>
</evidence>
<dbReference type="EnsemblMetazoa" id="Aqu2.1.19809_001">
    <property type="protein sequence ID" value="Aqu2.1.19809_001"/>
    <property type="gene ID" value="Aqu2.1.19809"/>
</dbReference>
<proteinExistence type="predicted"/>
<sequence>MNSIKKTPPAIKNQKKDYSLCVSIGVECTRDSENAVVLAINVGSNVVTPPRDTAWDH</sequence>
<dbReference type="AlphaFoldDB" id="A0A1X7TX33"/>
<protein>
    <submittedName>
        <fullName evidence="1">Uncharacterized protein</fullName>
    </submittedName>
</protein>
<accession>A0A1X7TX33</accession>
<reference evidence="1" key="1">
    <citation type="submission" date="2017-05" db="UniProtKB">
        <authorList>
            <consortium name="EnsemblMetazoa"/>
        </authorList>
    </citation>
    <scope>IDENTIFICATION</scope>
</reference>